<sequence>MIGIGEERITSIQLYQFDDPHNLPNGACVKEDCSCRYGLLRITCCGHIGWSECVLTENTVSFDLVTWSSFLHNFKKPTLKEAYETVDLFQYKWGTTKAELVRAALNDIAAQLHHDNLQEQRVTATRSSAVCAAGGSRTKRNVSSPSLSIGSNHSVVPLDTASLIESCRSYYEIL</sequence>
<keyword evidence="2" id="KW-1185">Reference proteome</keyword>
<gene>
    <name evidence="1" type="ORF">QJS35_02580</name>
</gene>
<comment type="caution">
    <text evidence="1">The sequence shown here is derived from an EMBL/GenBank/DDBJ whole genome shotgun (WGS) entry which is preliminary data.</text>
</comment>
<dbReference type="RefSeq" id="WP_232182216.1">
    <property type="nucleotide sequence ID" value="NZ_JAIOAP010000001.1"/>
</dbReference>
<accession>A0ABV1KMM6</accession>
<proteinExistence type="predicted"/>
<organism evidence="1 2">
    <name type="scientific">Cohnella silvisoli</name>
    <dbReference type="NCBI Taxonomy" id="2873699"/>
    <lineage>
        <taxon>Bacteria</taxon>
        <taxon>Bacillati</taxon>
        <taxon>Bacillota</taxon>
        <taxon>Bacilli</taxon>
        <taxon>Bacillales</taxon>
        <taxon>Paenibacillaceae</taxon>
        <taxon>Cohnella</taxon>
    </lineage>
</organism>
<evidence type="ECO:0000313" key="2">
    <source>
        <dbReference type="Proteomes" id="UP001493487"/>
    </source>
</evidence>
<protein>
    <submittedName>
        <fullName evidence="1">Uncharacterized protein</fullName>
    </submittedName>
</protein>
<evidence type="ECO:0000313" key="1">
    <source>
        <dbReference type="EMBL" id="MEQ4481276.1"/>
    </source>
</evidence>
<reference evidence="1 2" key="1">
    <citation type="journal article" date="2023" name="Genome Announc.">
        <title>Pan-Genome Analyses of the Genus Cohnella and Proposal of the Novel Species Cohnella silvisoli sp. nov., Isolated from Forest Soil.</title>
        <authorList>
            <person name="Wang C."/>
            <person name="Mao L."/>
            <person name="Bao G."/>
            <person name="Zhu H."/>
        </authorList>
    </citation>
    <scope>NUCLEOTIDE SEQUENCE [LARGE SCALE GENOMIC DNA]</scope>
    <source>
        <strain evidence="1 2">NL03-T5-1</strain>
    </source>
</reference>
<dbReference type="EMBL" id="JASKHM010000001">
    <property type="protein sequence ID" value="MEQ4481276.1"/>
    <property type="molecule type" value="Genomic_DNA"/>
</dbReference>
<dbReference type="Proteomes" id="UP001493487">
    <property type="component" value="Unassembled WGS sequence"/>
</dbReference>
<name>A0ABV1KMM6_9BACL</name>